<sequence>MDTREVSMCSTIHPVYSGDTVQRWQKTGDGTQQKMSLPRPTAVTEYNKYMGGVDTSDQMTGTNSVHRKTRRWPITVFQHRVDIAVTNAFVIHKTRCASLQERPMTRQQFQADIFRLRP</sequence>
<dbReference type="EMBL" id="CM012448">
    <property type="protein sequence ID" value="RVE65370.1"/>
    <property type="molecule type" value="Genomic_DNA"/>
</dbReference>
<organism evidence="2 3">
    <name type="scientific">Oryzias javanicus</name>
    <name type="common">Javanese ricefish</name>
    <name type="synonym">Aplocheilus javanicus</name>
    <dbReference type="NCBI Taxonomy" id="123683"/>
    <lineage>
        <taxon>Eukaryota</taxon>
        <taxon>Metazoa</taxon>
        <taxon>Chordata</taxon>
        <taxon>Craniata</taxon>
        <taxon>Vertebrata</taxon>
        <taxon>Euteleostomi</taxon>
        <taxon>Actinopterygii</taxon>
        <taxon>Neopterygii</taxon>
        <taxon>Teleostei</taxon>
        <taxon>Neoteleostei</taxon>
        <taxon>Acanthomorphata</taxon>
        <taxon>Ovalentaria</taxon>
        <taxon>Atherinomorphae</taxon>
        <taxon>Beloniformes</taxon>
        <taxon>Adrianichthyidae</taxon>
        <taxon>Oryziinae</taxon>
        <taxon>Oryzias</taxon>
    </lineage>
</organism>
<name>A0A437CR74_ORYJA</name>
<feature type="domain" description="PiggyBac transposable element-derived protein" evidence="1">
    <location>
        <begin position="3"/>
        <end position="89"/>
    </location>
</feature>
<gene>
    <name evidence="2" type="ORF">OJAV_G00115850</name>
</gene>
<evidence type="ECO:0000313" key="2">
    <source>
        <dbReference type="EMBL" id="RVE65370.1"/>
    </source>
</evidence>
<keyword evidence="3" id="KW-1185">Reference proteome</keyword>
<dbReference type="OrthoDB" id="118105at2759"/>
<dbReference type="PANTHER" id="PTHR46599:SF3">
    <property type="entry name" value="PIGGYBAC TRANSPOSABLE ELEMENT-DERIVED PROTEIN 4"/>
    <property type="match status" value="1"/>
</dbReference>
<dbReference type="Pfam" id="PF13843">
    <property type="entry name" value="DDE_Tnp_1_7"/>
    <property type="match status" value="1"/>
</dbReference>
<reference evidence="2 3" key="2">
    <citation type="submission" date="2019-01" db="EMBL/GenBank/DDBJ databases">
        <title>A chromosome length genome reference of the Java medaka (oryzias javanicus).</title>
        <authorList>
            <person name="Herpin A."/>
            <person name="Takehana Y."/>
            <person name="Naruse K."/>
            <person name="Ansai S."/>
            <person name="Kawaguchi M."/>
        </authorList>
    </citation>
    <scope>NUCLEOTIDE SEQUENCE [LARGE SCALE GENOMIC DNA]</scope>
    <source>
        <strain evidence="2">RS831</strain>
        <tissue evidence="2">Whole body</tissue>
    </source>
</reference>
<dbReference type="InterPro" id="IPR029526">
    <property type="entry name" value="PGBD"/>
</dbReference>
<proteinExistence type="predicted"/>
<evidence type="ECO:0000313" key="3">
    <source>
        <dbReference type="Proteomes" id="UP000283210"/>
    </source>
</evidence>
<dbReference type="Proteomes" id="UP000283210">
    <property type="component" value="Chromosome 12"/>
</dbReference>
<protein>
    <recommendedName>
        <fullName evidence="1">PiggyBac transposable element-derived protein domain-containing protein</fullName>
    </recommendedName>
</protein>
<dbReference type="PANTHER" id="PTHR46599">
    <property type="entry name" value="PIGGYBAC TRANSPOSABLE ELEMENT-DERIVED PROTEIN 4"/>
    <property type="match status" value="1"/>
</dbReference>
<evidence type="ECO:0000259" key="1">
    <source>
        <dbReference type="Pfam" id="PF13843"/>
    </source>
</evidence>
<accession>A0A437CR74</accession>
<dbReference type="AlphaFoldDB" id="A0A437CR74"/>
<reference evidence="2 3" key="1">
    <citation type="submission" date="2018-11" db="EMBL/GenBank/DDBJ databases">
        <authorList>
            <person name="Lopez-Roques C."/>
            <person name="Donnadieu C."/>
            <person name="Bouchez O."/>
            <person name="Klopp C."/>
            <person name="Cabau C."/>
            <person name="Zahm M."/>
        </authorList>
    </citation>
    <scope>NUCLEOTIDE SEQUENCE [LARGE SCALE GENOMIC DNA]</scope>
    <source>
        <strain evidence="2">RS831</strain>
        <tissue evidence="2">Whole body</tissue>
    </source>
</reference>